<dbReference type="AlphaFoldDB" id="A0AAW1C019"/>
<evidence type="ECO:0000313" key="2">
    <source>
        <dbReference type="EMBL" id="KAK9407941.1"/>
    </source>
</evidence>
<keyword evidence="3" id="KW-1185">Reference proteome</keyword>
<dbReference type="SMART" id="SM00705">
    <property type="entry name" value="THEG"/>
    <property type="match status" value="8"/>
</dbReference>
<dbReference type="EMBL" id="JAOTOJ010000002">
    <property type="protein sequence ID" value="KAK9407941.1"/>
    <property type="molecule type" value="Genomic_DNA"/>
</dbReference>
<gene>
    <name evidence="2" type="ORF">NXF25_006715</name>
</gene>
<proteinExistence type="predicted"/>
<accession>A0AAW1C019</accession>
<dbReference type="InterPro" id="IPR006623">
    <property type="entry name" value="THEG"/>
</dbReference>
<dbReference type="Pfam" id="PF14912">
    <property type="entry name" value="THEG"/>
    <property type="match status" value="3"/>
</dbReference>
<dbReference type="InterPro" id="IPR042401">
    <property type="entry name" value="SPMAP2-like"/>
</dbReference>
<protein>
    <submittedName>
        <fullName evidence="2">Testicular haploid expressed protein-like</fullName>
    </submittedName>
</protein>
<dbReference type="PANTHER" id="PTHR15901:SF15">
    <property type="entry name" value="TESTICULAR HAPLOID EXPRESSED GENE PROTEIN-LIKE"/>
    <property type="match status" value="1"/>
</dbReference>
<dbReference type="PANTHER" id="PTHR15901">
    <property type="entry name" value="TESTICULAR HAPLOID EXPRESSED GENE PROTEIN"/>
    <property type="match status" value="1"/>
</dbReference>
<evidence type="ECO:0000313" key="3">
    <source>
        <dbReference type="Proteomes" id="UP001474421"/>
    </source>
</evidence>
<comment type="caution">
    <text evidence="2">The sequence shown here is derived from an EMBL/GenBank/DDBJ whole genome shotgun (WGS) entry which is preliminary data.</text>
</comment>
<dbReference type="Proteomes" id="UP001474421">
    <property type="component" value="Unassembled WGS sequence"/>
</dbReference>
<evidence type="ECO:0000256" key="1">
    <source>
        <dbReference type="ARBA" id="ARBA00022737"/>
    </source>
</evidence>
<organism evidence="2 3">
    <name type="scientific">Crotalus adamanteus</name>
    <name type="common">Eastern diamondback rattlesnake</name>
    <dbReference type="NCBI Taxonomy" id="8729"/>
    <lineage>
        <taxon>Eukaryota</taxon>
        <taxon>Metazoa</taxon>
        <taxon>Chordata</taxon>
        <taxon>Craniata</taxon>
        <taxon>Vertebrata</taxon>
        <taxon>Euteleostomi</taxon>
        <taxon>Lepidosauria</taxon>
        <taxon>Squamata</taxon>
        <taxon>Bifurcata</taxon>
        <taxon>Unidentata</taxon>
        <taxon>Episquamata</taxon>
        <taxon>Toxicofera</taxon>
        <taxon>Serpentes</taxon>
        <taxon>Colubroidea</taxon>
        <taxon>Viperidae</taxon>
        <taxon>Crotalinae</taxon>
        <taxon>Crotalus</taxon>
    </lineage>
</organism>
<reference evidence="2 3" key="1">
    <citation type="journal article" date="2024" name="Proc. Natl. Acad. Sci. U.S.A.">
        <title>The genetic regulatory architecture and epigenomic basis for age-related changes in rattlesnake venom.</title>
        <authorList>
            <person name="Hogan M.P."/>
            <person name="Holding M.L."/>
            <person name="Nystrom G.S."/>
            <person name="Colston T.J."/>
            <person name="Bartlett D.A."/>
            <person name="Mason A.J."/>
            <person name="Ellsworth S.A."/>
            <person name="Rautsaw R.M."/>
            <person name="Lawrence K.C."/>
            <person name="Strickland J.L."/>
            <person name="He B."/>
            <person name="Fraser P."/>
            <person name="Margres M.J."/>
            <person name="Gilbert D.M."/>
            <person name="Gibbs H.L."/>
            <person name="Parkinson C.L."/>
            <person name="Rokyta D.R."/>
        </authorList>
    </citation>
    <scope>NUCLEOTIDE SEQUENCE [LARGE SCALE GENOMIC DNA]</scope>
    <source>
        <strain evidence="2">DRR0105</strain>
    </source>
</reference>
<sequence length="348" mass="39671">MEQAVSLQVAVATETKKNARCAPEHPLFYNCKLRREVGEAEVFSRRMVEPRSATSYGFYSNERLQELAKPKPTKDVWNFHRKLIWGNQEPIWPLSSRTLLRQPSPRILTLARPRETVDKQKRSLFVFSCGQMSEIWKRSSTVYSAMPTKRLLKLAEPRPISATYLKLRPRSSPVWPVCSSALCCRASQRILTLAQPRTIHPNFSFPEQPEREISKAARRAEASPRLQQLAHPVVRKKMQLYENTCMEFPIRQIPLTALQAVPSPRLLELARPKTIPSDSAMDRSPEWPVSVAAKQAVASPRLTELAQPPNRAPTNLVQFNPDAFIVKESAKKAFCTERVKNLAQPITR</sequence>
<keyword evidence="1" id="KW-0677">Repeat</keyword>
<name>A0AAW1C019_CROAD</name>